<feature type="compositionally biased region" description="Polar residues" evidence="1">
    <location>
        <begin position="178"/>
        <end position="187"/>
    </location>
</feature>
<keyword evidence="3" id="KW-1185">Reference proteome</keyword>
<sequence length="331" mass="35121">SALFGSYAGAYSGLLGRGAPGFSGANPYGTLSVAATQAANLGINPGAAWWTMASQLAAHDYLAAMQFAGLTPNMIPPYPLLPTPPHCVRLPPDTEIIKYTSSMIGPKIPGTTNRGRKKTISLDVPHGILPSHKPKSEQSMNVGLDLSARTKESITAEDLSCRFGSESNERVELIKLSHTNGRSSPQHGTGGSLLQDDGPLNLSLKPEPANNNNNTNSALQSLSTLSQNLGQSDRIDRRKPGPKPRRVPPFPPSESPRPSSGSEENDSSGPHRDGRPRNLGRGVSKPKKNTVASLLAQSRALGIKPALELGQLANLSRGNIVVGSYMITIFW</sequence>
<evidence type="ECO:0000313" key="3">
    <source>
        <dbReference type="Proteomes" id="UP001558652"/>
    </source>
</evidence>
<name>A0ABD0Z469_9HEMI</name>
<comment type="caution">
    <text evidence="2">The sequence shown here is derived from an EMBL/GenBank/DDBJ whole genome shotgun (WGS) entry which is preliminary data.</text>
</comment>
<proteinExistence type="predicted"/>
<accession>A0ABD0Z469</accession>
<evidence type="ECO:0000313" key="2">
    <source>
        <dbReference type="EMBL" id="KAL1132313.1"/>
    </source>
</evidence>
<feature type="compositionally biased region" description="Low complexity" evidence="1">
    <location>
        <begin position="209"/>
        <end position="229"/>
    </location>
</feature>
<gene>
    <name evidence="2" type="ORF">AAG570_010269</name>
</gene>
<organism evidence="2 3">
    <name type="scientific">Ranatra chinensis</name>
    <dbReference type="NCBI Taxonomy" id="642074"/>
    <lineage>
        <taxon>Eukaryota</taxon>
        <taxon>Metazoa</taxon>
        <taxon>Ecdysozoa</taxon>
        <taxon>Arthropoda</taxon>
        <taxon>Hexapoda</taxon>
        <taxon>Insecta</taxon>
        <taxon>Pterygota</taxon>
        <taxon>Neoptera</taxon>
        <taxon>Paraneoptera</taxon>
        <taxon>Hemiptera</taxon>
        <taxon>Heteroptera</taxon>
        <taxon>Panheteroptera</taxon>
        <taxon>Nepomorpha</taxon>
        <taxon>Nepidae</taxon>
        <taxon>Ranatrinae</taxon>
        <taxon>Ranatra</taxon>
    </lineage>
</organism>
<dbReference type="AlphaFoldDB" id="A0ABD0Z469"/>
<reference evidence="2 3" key="1">
    <citation type="submission" date="2024-07" db="EMBL/GenBank/DDBJ databases">
        <title>Chromosome-level genome assembly of the water stick insect Ranatra chinensis (Heteroptera: Nepidae).</title>
        <authorList>
            <person name="Liu X."/>
        </authorList>
    </citation>
    <scope>NUCLEOTIDE SEQUENCE [LARGE SCALE GENOMIC DNA]</scope>
    <source>
        <strain evidence="2">Cailab_2021Rc</strain>
        <tissue evidence="2">Muscle</tissue>
    </source>
</reference>
<protein>
    <submittedName>
        <fullName evidence="2">Uncharacterized protein</fullName>
    </submittedName>
</protein>
<feature type="non-terminal residue" evidence="2">
    <location>
        <position position="1"/>
    </location>
</feature>
<feature type="region of interest" description="Disordered" evidence="1">
    <location>
        <begin position="178"/>
        <end position="290"/>
    </location>
</feature>
<dbReference type="EMBL" id="JBFDAA010000005">
    <property type="protein sequence ID" value="KAL1132313.1"/>
    <property type="molecule type" value="Genomic_DNA"/>
</dbReference>
<dbReference type="Proteomes" id="UP001558652">
    <property type="component" value="Unassembled WGS sequence"/>
</dbReference>
<evidence type="ECO:0000256" key="1">
    <source>
        <dbReference type="SAM" id="MobiDB-lite"/>
    </source>
</evidence>